<evidence type="ECO:0000313" key="2">
    <source>
        <dbReference type="Proteomes" id="UP000237246"/>
    </source>
</evidence>
<evidence type="ECO:0000313" key="1">
    <source>
        <dbReference type="EMBL" id="POI22693.1"/>
    </source>
</evidence>
<dbReference type="SUPFAM" id="SSF56235">
    <property type="entry name" value="N-terminal nucleophile aminohydrolases (Ntn hydrolases)"/>
    <property type="match status" value="1"/>
</dbReference>
<organism evidence="1 2">
    <name type="scientific">Bambusicola thoracicus</name>
    <name type="common">Chinese bamboo-partridge</name>
    <name type="synonym">Perdix thoracica</name>
    <dbReference type="NCBI Taxonomy" id="9083"/>
    <lineage>
        <taxon>Eukaryota</taxon>
        <taxon>Metazoa</taxon>
        <taxon>Chordata</taxon>
        <taxon>Craniata</taxon>
        <taxon>Vertebrata</taxon>
        <taxon>Euteleostomi</taxon>
        <taxon>Archelosauria</taxon>
        <taxon>Archosauria</taxon>
        <taxon>Dinosauria</taxon>
        <taxon>Saurischia</taxon>
        <taxon>Theropoda</taxon>
        <taxon>Coelurosauria</taxon>
        <taxon>Aves</taxon>
        <taxon>Neognathae</taxon>
        <taxon>Galloanserae</taxon>
        <taxon>Galliformes</taxon>
        <taxon>Phasianidae</taxon>
        <taxon>Perdicinae</taxon>
        <taxon>Bambusicola</taxon>
    </lineage>
</organism>
<dbReference type="GO" id="GO:0005839">
    <property type="term" value="C:proteasome core complex"/>
    <property type="evidence" value="ECO:0007669"/>
    <property type="project" value="InterPro"/>
</dbReference>
<comment type="caution">
    <text evidence="1">The sequence shown here is derived from an EMBL/GenBank/DDBJ whole genome shotgun (WGS) entry which is preliminary data.</text>
</comment>
<gene>
    <name evidence="1" type="ORF">CIB84_013559</name>
</gene>
<dbReference type="Pfam" id="PF00227">
    <property type="entry name" value="Proteasome"/>
    <property type="match status" value="1"/>
</dbReference>
<keyword evidence="2" id="KW-1185">Reference proteome</keyword>
<protein>
    <submittedName>
        <fullName evidence="1">Uncharacterized protein</fullName>
    </submittedName>
</protein>
<sequence length="79" mass="9287">MWKNQWALLYMFRNNGLLNATHRMSAQKIFDTQKDMGPHIFQTCPSANYFDCKAMSIGARSQSARTYLERHMTEFTDCE</sequence>
<proteinExistence type="predicted"/>
<accession>A0A2P4SF07</accession>
<dbReference type="InterPro" id="IPR029055">
    <property type="entry name" value="Ntn_hydrolases_N"/>
</dbReference>
<dbReference type="Gene3D" id="3.60.20.10">
    <property type="entry name" value="Glutamine Phosphoribosylpyrophosphate, subunit 1, domain 1"/>
    <property type="match status" value="1"/>
</dbReference>
<dbReference type="EMBL" id="PPHD01055695">
    <property type="protein sequence ID" value="POI22693.1"/>
    <property type="molecule type" value="Genomic_DNA"/>
</dbReference>
<dbReference type="OrthoDB" id="431557at2759"/>
<reference evidence="1 2" key="1">
    <citation type="submission" date="2018-01" db="EMBL/GenBank/DDBJ databases">
        <title>Comparison of the Chinese Bamboo Partridge and Red Junglefowl genome sequences highlights the importance of demography in genome evolution.</title>
        <authorList>
            <person name="Tiley G.P."/>
            <person name="Kimball R.T."/>
            <person name="Braun E.L."/>
            <person name="Burleigh J.G."/>
        </authorList>
    </citation>
    <scope>NUCLEOTIDE SEQUENCE [LARGE SCALE GENOMIC DNA]</scope>
    <source>
        <strain evidence="1">RTK389</strain>
        <tissue evidence="1">Blood</tissue>
    </source>
</reference>
<name>A0A2P4SF07_BAMTH</name>
<dbReference type="GO" id="GO:0051603">
    <property type="term" value="P:proteolysis involved in protein catabolic process"/>
    <property type="evidence" value="ECO:0007669"/>
    <property type="project" value="InterPro"/>
</dbReference>
<dbReference type="AlphaFoldDB" id="A0A2P4SF07"/>
<dbReference type="Proteomes" id="UP000237246">
    <property type="component" value="Unassembled WGS sequence"/>
</dbReference>
<dbReference type="InterPro" id="IPR001353">
    <property type="entry name" value="Proteasome_sua/b"/>
</dbReference>